<name>A0AAD2G1R2_9STRA</name>
<comment type="caution">
    <text evidence="2">The sequence shown here is derived from an EMBL/GenBank/DDBJ whole genome shotgun (WGS) entry which is preliminary data.</text>
</comment>
<feature type="region of interest" description="Disordered" evidence="1">
    <location>
        <begin position="1"/>
        <end position="39"/>
    </location>
</feature>
<gene>
    <name evidence="2" type="ORF">CYCCA115_LOCUS17610</name>
</gene>
<dbReference type="EMBL" id="CAKOGP040001981">
    <property type="protein sequence ID" value="CAJ1959189.1"/>
    <property type="molecule type" value="Genomic_DNA"/>
</dbReference>
<evidence type="ECO:0000313" key="3">
    <source>
        <dbReference type="Proteomes" id="UP001295423"/>
    </source>
</evidence>
<dbReference type="Proteomes" id="UP001295423">
    <property type="component" value="Unassembled WGS sequence"/>
</dbReference>
<feature type="compositionally biased region" description="Polar residues" evidence="1">
    <location>
        <begin position="504"/>
        <end position="524"/>
    </location>
</feature>
<evidence type="ECO:0000313" key="2">
    <source>
        <dbReference type="EMBL" id="CAJ1959189.1"/>
    </source>
</evidence>
<proteinExistence type="predicted"/>
<feature type="compositionally biased region" description="Low complexity" evidence="1">
    <location>
        <begin position="407"/>
        <end position="443"/>
    </location>
</feature>
<protein>
    <submittedName>
        <fullName evidence="2">Uncharacterized protein</fullName>
    </submittedName>
</protein>
<feature type="compositionally biased region" description="Basic and acidic residues" evidence="1">
    <location>
        <begin position="526"/>
        <end position="538"/>
    </location>
</feature>
<feature type="compositionally biased region" description="Polar residues" evidence="1">
    <location>
        <begin position="312"/>
        <end position="321"/>
    </location>
</feature>
<keyword evidence="3" id="KW-1185">Reference proteome</keyword>
<feature type="compositionally biased region" description="Low complexity" evidence="1">
    <location>
        <begin position="357"/>
        <end position="384"/>
    </location>
</feature>
<sequence>MEGSMDRSDFNPAPVAKRRRLDQNIAHGDDERKVSSTTSGHSSRLVVNTVLKQIATADKLLLVNLFMENLENFLQDENGKIMASNDPKGLQFVDTFLALDGCDVILHTLKQWVEAGARQNNTIDEDTASFVSTALGFLVHLMVFNRRTAFRILEVKGVHITPILMQICRGAQFDTVILARAISIWGKLMTNVTRREDVLVENFSNLILNSMHLHPECERIQRYGCKFFASLASMGHNNGETQNFDRQKLRLVVEQALLSYRHKERTYYWCRQCTAFYSAGQLVRHDDGSTSSSTDSSRSSSRTSSRTSSDTLSQNPSQISAARQLARRREDGEVTDSSRNSSRGSSADKLDGDDDGNTSSSTDSSRNSSRASSDTMSSRNSSSAQLVRGVQVTANSSQNSSTGPVVSADGGNTSSGTDSSNNSSARKLGSSDDGNTSSSTDSSRNFSARKGARGGEGNSSESSSADALARGDSGGDSGNTSTDSSHHSAQKSSAGNLARDDDGNTSASTDSSQKLSADNLNQLEQMARDDDRNSRDDDGNSSSSTDSSQKLSSDQLDQLDQMNRDDYGNTSTDTD</sequence>
<feature type="compositionally biased region" description="Low complexity" evidence="1">
    <location>
        <begin position="540"/>
        <end position="560"/>
    </location>
</feature>
<evidence type="ECO:0000256" key="1">
    <source>
        <dbReference type="SAM" id="MobiDB-lite"/>
    </source>
</evidence>
<accession>A0AAD2G1R2</accession>
<feature type="compositionally biased region" description="Polar residues" evidence="1">
    <location>
        <begin position="392"/>
        <end position="404"/>
    </location>
</feature>
<organism evidence="2 3">
    <name type="scientific">Cylindrotheca closterium</name>
    <dbReference type="NCBI Taxonomy" id="2856"/>
    <lineage>
        <taxon>Eukaryota</taxon>
        <taxon>Sar</taxon>
        <taxon>Stramenopiles</taxon>
        <taxon>Ochrophyta</taxon>
        <taxon>Bacillariophyta</taxon>
        <taxon>Bacillariophyceae</taxon>
        <taxon>Bacillariophycidae</taxon>
        <taxon>Bacillariales</taxon>
        <taxon>Bacillariaceae</taxon>
        <taxon>Cylindrotheca</taxon>
    </lineage>
</organism>
<feature type="region of interest" description="Disordered" evidence="1">
    <location>
        <begin position="284"/>
        <end position="575"/>
    </location>
</feature>
<reference evidence="2" key="1">
    <citation type="submission" date="2023-08" db="EMBL/GenBank/DDBJ databases">
        <authorList>
            <person name="Audoor S."/>
            <person name="Bilcke G."/>
        </authorList>
    </citation>
    <scope>NUCLEOTIDE SEQUENCE</scope>
</reference>
<dbReference type="AlphaFoldDB" id="A0AAD2G1R2"/>
<feature type="compositionally biased region" description="Low complexity" evidence="1">
    <location>
        <begin position="289"/>
        <end position="311"/>
    </location>
</feature>